<organism evidence="3 5">
    <name type="scientific">Sphingosinicella microcystinivorans</name>
    <dbReference type="NCBI Taxonomy" id="335406"/>
    <lineage>
        <taxon>Bacteria</taxon>
        <taxon>Pseudomonadati</taxon>
        <taxon>Pseudomonadota</taxon>
        <taxon>Alphaproteobacteria</taxon>
        <taxon>Sphingomonadales</taxon>
        <taxon>Sphingosinicellaceae</taxon>
        <taxon>Sphingosinicella</taxon>
    </lineage>
</organism>
<accession>A0AAD1D5I7</accession>
<reference evidence="3 5" key="1">
    <citation type="submission" date="2018-06" db="EMBL/GenBank/DDBJ databases">
        <title>Complete Genome Sequence of the Microcystin-Degrading Bacterium Sphingosinicella microcystinivorans Strain B-9.</title>
        <authorList>
            <person name="Jin H."/>
            <person name="Nishizawa T."/>
            <person name="Guo Y."/>
            <person name="Nishizawa A."/>
            <person name="Park H."/>
            <person name="Kato H."/>
            <person name="Tsuji K."/>
            <person name="Harada K."/>
        </authorList>
    </citation>
    <scope>NUCLEOTIDE SEQUENCE [LARGE SCALE GENOMIC DNA]</scope>
    <source>
        <strain evidence="3 5">B9</strain>
    </source>
</reference>
<dbReference type="GO" id="GO:0016491">
    <property type="term" value="F:oxidoreductase activity"/>
    <property type="evidence" value="ECO:0007669"/>
    <property type="project" value="UniProtKB-KW"/>
</dbReference>
<keyword evidence="6" id="KW-1185">Reference proteome</keyword>
<dbReference type="Gene3D" id="3.50.50.60">
    <property type="entry name" value="FAD/NAD(P)-binding domain"/>
    <property type="match status" value="1"/>
</dbReference>
<evidence type="ECO:0000313" key="5">
    <source>
        <dbReference type="Proteomes" id="UP000275727"/>
    </source>
</evidence>
<evidence type="ECO:0000259" key="2">
    <source>
        <dbReference type="Pfam" id="PF01266"/>
    </source>
</evidence>
<dbReference type="GO" id="GO:0005737">
    <property type="term" value="C:cytoplasm"/>
    <property type="evidence" value="ECO:0007669"/>
    <property type="project" value="TreeGrafter"/>
</dbReference>
<keyword evidence="1" id="KW-0560">Oxidoreductase</keyword>
<dbReference type="InterPro" id="IPR036188">
    <property type="entry name" value="FAD/NAD-bd_sf"/>
</dbReference>
<sequence>MKYDAIVIGGGFAGTSAAYFLSQAANVMLIEGETSLGTQSSGRSAEQFTVGIAADTMRGLGAASRSFFDNPPDGFCEGPLLSPRGCLTVGSMEQKGRLDALVERLVSVKAEAQILSGSEALGMFPSLLPAGVECGVYEPGAADIDSNKLLQGYVRGARLHGATIESGQPAISIRKTAKGWEVTTPSGCHEAAVLVNAAGAWVDEVAAMAGIEPVGIMPMRRTAFTFAAPTGVRVDDWPHIFKVGRQWYLKPEAGRFMGSLAEEVLTPPGDVYPDDIDVAQAIENIQADTDLEVGRPLSTWAGLRNFVRDRNPLCGVRASDPSFVWVAAQGGCGVLTSPALGAAAAAAALGQPLPEIVSAFGITSADLSPDRLSLNH</sequence>
<dbReference type="AlphaFoldDB" id="A0AAD1D5I7"/>
<gene>
    <name evidence="3" type="primary">dauA_2</name>
    <name evidence="4" type="ORF">DFR51_0602</name>
    <name evidence="3" type="ORF">SmB9_16330</name>
</gene>
<dbReference type="Proteomes" id="UP000275727">
    <property type="component" value="Chromosome"/>
</dbReference>
<evidence type="ECO:0000313" key="6">
    <source>
        <dbReference type="Proteomes" id="UP000276029"/>
    </source>
</evidence>
<dbReference type="PANTHER" id="PTHR13847">
    <property type="entry name" value="SARCOSINE DEHYDROGENASE-RELATED"/>
    <property type="match status" value="1"/>
</dbReference>
<dbReference type="EMBL" id="AP018711">
    <property type="protein sequence ID" value="BBE33975.1"/>
    <property type="molecule type" value="Genomic_DNA"/>
</dbReference>
<evidence type="ECO:0000313" key="3">
    <source>
        <dbReference type="EMBL" id="BBE33975.1"/>
    </source>
</evidence>
<dbReference type="RefSeq" id="WP_121047546.1">
    <property type="nucleotide sequence ID" value="NZ_AP018711.1"/>
</dbReference>
<evidence type="ECO:0000256" key="1">
    <source>
        <dbReference type="ARBA" id="ARBA00023002"/>
    </source>
</evidence>
<feature type="domain" description="FAD dependent oxidoreductase" evidence="2">
    <location>
        <begin position="4"/>
        <end position="346"/>
    </location>
</feature>
<dbReference type="EMBL" id="RBWX01000007">
    <property type="protein sequence ID" value="RKS91054.1"/>
    <property type="molecule type" value="Genomic_DNA"/>
</dbReference>
<dbReference type="KEGG" id="smic:SmB9_16330"/>
<dbReference type="Proteomes" id="UP000276029">
    <property type="component" value="Unassembled WGS sequence"/>
</dbReference>
<protein>
    <submittedName>
        <fullName evidence="3 4">D-arginine dehydrogenase</fullName>
    </submittedName>
</protein>
<name>A0AAD1D5I7_SPHMI</name>
<dbReference type="PANTHER" id="PTHR13847:SF287">
    <property type="entry name" value="FAD-DEPENDENT OXIDOREDUCTASE DOMAIN-CONTAINING PROTEIN 1"/>
    <property type="match status" value="1"/>
</dbReference>
<proteinExistence type="predicted"/>
<reference evidence="4 6" key="2">
    <citation type="submission" date="2018-10" db="EMBL/GenBank/DDBJ databases">
        <title>Genomic Encyclopedia of Type Strains, Phase IV (KMG-IV): sequencing the most valuable type-strain genomes for metagenomic binning, comparative biology and taxonomic classification.</title>
        <authorList>
            <person name="Goeker M."/>
        </authorList>
    </citation>
    <scope>NUCLEOTIDE SEQUENCE [LARGE SCALE GENOMIC DNA]</scope>
    <source>
        <strain evidence="4 6">DSM 19791</strain>
    </source>
</reference>
<dbReference type="Pfam" id="PF01266">
    <property type="entry name" value="DAO"/>
    <property type="match status" value="1"/>
</dbReference>
<dbReference type="SUPFAM" id="SSF51905">
    <property type="entry name" value="FAD/NAD(P)-binding domain"/>
    <property type="match status" value="1"/>
</dbReference>
<evidence type="ECO:0000313" key="4">
    <source>
        <dbReference type="EMBL" id="RKS91054.1"/>
    </source>
</evidence>
<dbReference type="Gene3D" id="3.30.9.10">
    <property type="entry name" value="D-Amino Acid Oxidase, subunit A, domain 2"/>
    <property type="match status" value="1"/>
</dbReference>
<dbReference type="InterPro" id="IPR006076">
    <property type="entry name" value="FAD-dep_OxRdtase"/>
</dbReference>